<keyword evidence="6" id="KW-0406">Ion transport</keyword>
<feature type="transmembrane region" description="Helical" evidence="8">
    <location>
        <begin position="36"/>
        <end position="59"/>
    </location>
</feature>
<evidence type="ECO:0000256" key="8">
    <source>
        <dbReference type="SAM" id="Phobius"/>
    </source>
</evidence>
<dbReference type="GeneID" id="78361814"/>
<evidence type="ECO:0000256" key="2">
    <source>
        <dbReference type="ARBA" id="ARBA00022448"/>
    </source>
</evidence>
<dbReference type="EMBL" id="NHMP01000011">
    <property type="protein sequence ID" value="OXE44455.1"/>
    <property type="molecule type" value="Genomic_DNA"/>
</dbReference>
<evidence type="ECO:0000256" key="1">
    <source>
        <dbReference type="ARBA" id="ARBA00004651"/>
    </source>
</evidence>
<feature type="transmembrane region" description="Helical" evidence="8">
    <location>
        <begin position="104"/>
        <end position="123"/>
    </location>
</feature>
<feature type="transmembrane region" description="Helical" evidence="8">
    <location>
        <begin position="580"/>
        <end position="599"/>
    </location>
</feature>
<feature type="transmembrane region" description="Helical" evidence="8">
    <location>
        <begin position="225"/>
        <end position="252"/>
    </location>
</feature>
<protein>
    <recommendedName>
        <fullName evidence="11">Potassium transporter</fullName>
    </recommendedName>
</protein>
<feature type="transmembrane region" description="Helical" evidence="8">
    <location>
        <begin position="549"/>
        <end position="568"/>
    </location>
</feature>
<dbReference type="GO" id="GO:0005886">
    <property type="term" value="C:plasma membrane"/>
    <property type="evidence" value="ECO:0007669"/>
    <property type="project" value="UniProtKB-SubCell"/>
</dbReference>
<feature type="transmembrane region" description="Helical" evidence="8">
    <location>
        <begin position="457"/>
        <end position="473"/>
    </location>
</feature>
<proteinExistence type="predicted"/>
<keyword evidence="2" id="KW-0813">Transport</keyword>
<dbReference type="PANTHER" id="PTHR32024">
    <property type="entry name" value="TRK SYSTEM POTASSIUM UPTAKE PROTEIN TRKG-RELATED"/>
    <property type="match status" value="1"/>
</dbReference>
<evidence type="ECO:0000256" key="4">
    <source>
        <dbReference type="ARBA" id="ARBA00022692"/>
    </source>
</evidence>
<feature type="transmembrane region" description="Helical" evidence="8">
    <location>
        <begin position="400"/>
        <end position="419"/>
    </location>
</feature>
<feature type="transmembrane region" description="Helical" evidence="8">
    <location>
        <begin position="71"/>
        <end position="92"/>
    </location>
</feature>
<evidence type="ECO:0000313" key="9">
    <source>
        <dbReference type="EMBL" id="OXE44455.1"/>
    </source>
</evidence>
<comment type="subcellular location">
    <subcellularLocation>
        <location evidence="1">Cell membrane</location>
        <topology evidence="1">Multi-pass membrane protein</topology>
    </subcellularLocation>
</comment>
<keyword evidence="7 8" id="KW-0472">Membrane</keyword>
<keyword evidence="3" id="KW-1003">Cell membrane</keyword>
<evidence type="ECO:0000256" key="5">
    <source>
        <dbReference type="ARBA" id="ARBA00022989"/>
    </source>
</evidence>
<dbReference type="InterPro" id="IPR003445">
    <property type="entry name" value="Cat_transpt"/>
</dbReference>
<evidence type="ECO:0000313" key="10">
    <source>
        <dbReference type="Proteomes" id="UP000214610"/>
    </source>
</evidence>
<feature type="transmembrane region" description="Helical" evidence="8">
    <location>
        <begin position="200"/>
        <end position="218"/>
    </location>
</feature>
<evidence type="ECO:0000256" key="3">
    <source>
        <dbReference type="ARBA" id="ARBA00022475"/>
    </source>
</evidence>
<gene>
    <name evidence="9" type="ORF">ADH67_12050</name>
</gene>
<dbReference type="GO" id="GO:0030001">
    <property type="term" value="P:metal ion transport"/>
    <property type="evidence" value="ECO:0007669"/>
    <property type="project" value="UniProtKB-ARBA"/>
</dbReference>
<feature type="transmembrane region" description="Helical" evidence="8">
    <location>
        <begin position="280"/>
        <end position="302"/>
    </location>
</feature>
<dbReference type="PANTHER" id="PTHR32024:SF1">
    <property type="entry name" value="KTR SYSTEM POTASSIUM UPTAKE PROTEIN B"/>
    <property type="match status" value="1"/>
</dbReference>
<evidence type="ECO:0000256" key="7">
    <source>
        <dbReference type="ARBA" id="ARBA00023136"/>
    </source>
</evidence>
<keyword evidence="4 8" id="KW-0812">Transmembrane</keyword>
<evidence type="ECO:0000256" key="6">
    <source>
        <dbReference type="ARBA" id="ARBA00023065"/>
    </source>
</evidence>
<feature type="transmembrane region" description="Helical" evidence="8">
    <location>
        <begin position="518"/>
        <end position="540"/>
    </location>
</feature>
<dbReference type="AlphaFoldDB" id="A0A227KB08"/>
<feature type="transmembrane region" description="Helical" evidence="8">
    <location>
        <begin position="314"/>
        <end position="333"/>
    </location>
</feature>
<dbReference type="RefSeq" id="WP_084081504.1">
    <property type="nucleotide sequence ID" value="NZ_CAJTBZ010000040.1"/>
</dbReference>
<feature type="transmembrane region" description="Helical" evidence="8">
    <location>
        <begin position="138"/>
        <end position="156"/>
    </location>
</feature>
<dbReference type="Pfam" id="PF02386">
    <property type="entry name" value="TrkH"/>
    <property type="match status" value="1"/>
</dbReference>
<keyword evidence="5 8" id="KW-1133">Transmembrane helix</keyword>
<organism evidence="9 10">
    <name type="scientific">Turicimonas muris</name>
    <dbReference type="NCBI Taxonomy" id="1796652"/>
    <lineage>
        <taxon>Bacteria</taxon>
        <taxon>Pseudomonadati</taxon>
        <taxon>Pseudomonadota</taxon>
        <taxon>Betaproteobacteria</taxon>
        <taxon>Burkholderiales</taxon>
        <taxon>Sutterellaceae</taxon>
        <taxon>Turicimonas</taxon>
    </lineage>
</organism>
<accession>A0A227KB08</accession>
<comment type="caution">
    <text evidence="9">The sequence shown here is derived from an EMBL/GenBank/DDBJ whole genome shotgun (WGS) entry which is preliminary data.</text>
</comment>
<sequence length="615" mass="67829">MNSKLSQLEKNIKRSLWRHSHEQISKFHDPSFILKAIRISCIAITIFFCIGALVGIASLYGLNTTAKDVNRILICLHICLAWFSFIVVLALIFDFKRYFIKSGWLRIAVNVLVLVCLIAFLIPDSKNHILEYLQSEDFLTFTLISYSIIFLSAKCLELADRKKTNPSLLLASSFLFVILIGSFLFMLPKSTTAPISYTDAFFIATSAVCVTGLSPLDISTMFTPFGWLILSILIQVGGLGLIAFTSVFSIFYSGSASIYNQLLIRDAIYSKSMDAVLPTVLYMLGFTLVIESLGAFAIYMSVPSELFASPHDRLIFSIFHSMSAFCNAGFSTIKDGLSNPALMLGSQSFYLEISFLMFLGSIGFPILINYKDKLVGKIKGTIWKDKRFESKVRVDLNTRLVLISSLVLVALGTIFFFIFEYNGTLKGMDFSTKVIQSLFNAILPRTTGFASVNPAEFAVPTVLMVCLLMWVGGSSQSMAGGVKVNTLAVILLSLKATITGHKEPSAFNRTISASAVNRAYSVAVISTLLVFFFTFVLLFLEPQMSFKDIIFEVMSALFTVGSSMGITAELSSASKYTLCMAMFLGRVGLLSILMGFLGAQKEIDSTYPTENVIIS</sequence>
<evidence type="ECO:0008006" key="11">
    <source>
        <dbReference type="Google" id="ProtNLM"/>
    </source>
</evidence>
<feature type="transmembrane region" description="Helical" evidence="8">
    <location>
        <begin position="353"/>
        <end position="370"/>
    </location>
</feature>
<dbReference type="GO" id="GO:0008324">
    <property type="term" value="F:monoatomic cation transmembrane transporter activity"/>
    <property type="evidence" value="ECO:0007669"/>
    <property type="project" value="InterPro"/>
</dbReference>
<keyword evidence="10" id="KW-1185">Reference proteome</keyword>
<reference evidence="10" key="1">
    <citation type="submission" date="2017-05" db="EMBL/GenBank/DDBJ databases">
        <title>Improved OligoMM genomes.</title>
        <authorList>
            <person name="Garzetti D."/>
        </authorList>
    </citation>
    <scope>NUCLEOTIDE SEQUENCE [LARGE SCALE GENOMIC DNA]</scope>
    <source>
        <strain evidence="10">YL45</strain>
    </source>
</reference>
<name>A0A227KB08_9BURK</name>
<dbReference type="Proteomes" id="UP000214610">
    <property type="component" value="Unassembled WGS sequence"/>
</dbReference>
<feature type="transmembrane region" description="Helical" evidence="8">
    <location>
        <begin position="168"/>
        <end position="188"/>
    </location>
</feature>